<dbReference type="NCBIfam" id="NF033737">
    <property type="entry name" value="Amm_Lyn_leader"/>
    <property type="match status" value="1"/>
</dbReference>
<evidence type="ECO:0000256" key="1">
    <source>
        <dbReference type="SAM" id="MobiDB-lite"/>
    </source>
</evidence>
<accession>A0A5D0U9G8</accession>
<feature type="compositionally biased region" description="Acidic residues" evidence="1">
    <location>
        <begin position="25"/>
        <end position="39"/>
    </location>
</feature>
<proteinExistence type="predicted"/>
<dbReference type="AlphaFoldDB" id="A0A5D0U9G8"/>
<reference evidence="2 3" key="1">
    <citation type="submission" date="2019-08" db="EMBL/GenBank/DDBJ databases">
        <title>Actinomadura sp. nov. CYP1-5 isolated from mountain soil.</title>
        <authorList>
            <person name="Songsumanus A."/>
            <person name="Kuncharoen N."/>
            <person name="Kudo T."/>
            <person name="Yuki M."/>
            <person name="Igarashi Y."/>
            <person name="Tanasupawat S."/>
        </authorList>
    </citation>
    <scope>NUCLEOTIDE SEQUENCE [LARGE SCALE GENOMIC DNA]</scope>
    <source>
        <strain evidence="2 3">GKU157</strain>
    </source>
</reference>
<name>A0A5D0U9G8_9ACTN</name>
<sequence length="60" mass="6322">MRSDNTENAEGLARSDPEASAGEAAVDDGIDADADDLDDLDDLDFDLEEVEDKIAPLALA</sequence>
<comment type="caution">
    <text evidence="2">The sequence shown here is derived from an EMBL/GenBank/DDBJ whole genome shotgun (WGS) entry which is preliminary data.</text>
</comment>
<protein>
    <submittedName>
        <fullName evidence="2">Ammosamide/lymphostin RiPP family protein</fullName>
    </submittedName>
</protein>
<evidence type="ECO:0000313" key="2">
    <source>
        <dbReference type="EMBL" id="TYC14356.1"/>
    </source>
</evidence>
<gene>
    <name evidence="2" type="ORF">FXF65_15960</name>
</gene>
<dbReference type="EMBL" id="VSFF01000006">
    <property type="protein sequence ID" value="TYC14356.1"/>
    <property type="molecule type" value="Genomic_DNA"/>
</dbReference>
<organism evidence="2 3">
    <name type="scientific">Actinomadura syzygii</name>
    <dbReference type="NCBI Taxonomy" id="1427538"/>
    <lineage>
        <taxon>Bacteria</taxon>
        <taxon>Bacillati</taxon>
        <taxon>Actinomycetota</taxon>
        <taxon>Actinomycetes</taxon>
        <taxon>Streptosporangiales</taxon>
        <taxon>Thermomonosporaceae</taxon>
        <taxon>Actinomadura</taxon>
    </lineage>
</organism>
<evidence type="ECO:0000313" key="3">
    <source>
        <dbReference type="Proteomes" id="UP000322634"/>
    </source>
</evidence>
<keyword evidence="3" id="KW-1185">Reference proteome</keyword>
<feature type="region of interest" description="Disordered" evidence="1">
    <location>
        <begin position="1"/>
        <end position="39"/>
    </location>
</feature>
<dbReference type="Proteomes" id="UP000322634">
    <property type="component" value="Unassembled WGS sequence"/>
</dbReference>